<organism evidence="2 3">
    <name type="scientific">Liparis tanakae</name>
    <name type="common">Tanaka's snailfish</name>
    <dbReference type="NCBI Taxonomy" id="230148"/>
    <lineage>
        <taxon>Eukaryota</taxon>
        <taxon>Metazoa</taxon>
        <taxon>Chordata</taxon>
        <taxon>Craniata</taxon>
        <taxon>Vertebrata</taxon>
        <taxon>Euteleostomi</taxon>
        <taxon>Actinopterygii</taxon>
        <taxon>Neopterygii</taxon>
        <taxon>Teleostei</taxon>
        <taxon>Neoteleostei</taxon>
        <taxon>Acanthomorphata</taxon>
        <taxon>Eupercaria</taxon>
        <taxon>Perciformes</taxon>
        <taxon>Cottioidei</taxon>
        <taxon>Cottales</taxon>
        <taxon>Liparidae</taxon>
        <taxon>Liparis</taxon>
    </lineage>
</organism>
<comment type="caution">
    <text evidence="2">The sequence shown here is derived from an EMBL/GenBank/DDBJ whole genome shotgun (WGS) entry which is preliminary data.</text>
</comment>
<evidence type="ECO:0000313" key="2">
    <source>
        <dbReference type="EMBL" id="TNN56262.1"/>
    </source>
</evidence>
<dbReference type="EMBL" id="SRLO01000433">
    <property type="protein sequence ID" value="TNN56262.1"/>
    <property type="molecule type" value="Genomic_DNA"/>
</dbReference>
<accession>A0A4Z2GU70</accession>
<name>A0A4Z2GU70_9TELE</name>
<keyword evidence="3" id="KW-1185">Reference proteome</keyword>
<evidence type="ECO:0000256" key="1">
    <source>
        <dbReference type="SAM" id="MobiDB-lite"/>
    </source>
</evidence>
<proteinExistence type="predicted"/>
<sequence length="104" mass="11916">MPLYDANETIRQSFYIVIFNAPTSSDEPYATQSHERLGALRHSRFRPQGAPQHKEYSEREKLAVFCVARREEVPPTPDYMCDTAASSGEETDTESRLRIIPTPR</sequence>
<protein>
    <submittedName>
        <fullName evidence="2">Uncharacterized protein</fullName>
    </submittedName>
</protein>
<dbReference type="Proteomes" id="UP000314294">
    <property type="component" value="Unassembled WGS sequence"/>
</dbReference>
<dbReference type="AlphaFoldDB" id="A0A4Z2GU70"/>
<feature type="region of interest" description="Disordered" evidence="1">
    <location>
        <begin position="76"/>
        <end position="104"/>
    </location>
</feature>
<gene>
    <name evidence="2" type="ORF">EYF80_033555</name>
</gene>
<reference evidence="2 3" key="1">
    <citation type="submission" date="2019-03" db="EMBL/GenBank/DDBJ databases">
        <title>First draft genome of Liparis tanakae, snailfish: a comprehensive survey of snailfish specific genes.</title>
        <authorList>
            <person name="Kim W."/>
            <person name="Song I."/>
            <person name="Jeong J.-H."/>
            <person name="Kim D."/>
            <person name="Kim S."/>
            <person name="Ryu S."/>
            <person name="Song J.Y."/>
            <person name="Lee S.K."/>
        </authorList>
    </citation>
    <scope>NUCLEOTIDE SEQUENCE [LARGE SCALE GENOMIC DNA]</scope>
    <source>
        <tissue evidence="2">Muscle</tissue>
    </source>
</reference>
<evidence type="ECO:0000313" key="3">
    <source>
        <dbReference type="Proteomes" id="UP000314294"/>
    </source>
</evidence>